<dbReference type="EMBL" id="JAGGKK010000005">
    <property type="protein sequence ID" value="MBP1948301.1"/>
    <property type="molecule type" value="Genomic_DNA"/>
</dbReference>
<accession>A0ABS4HBN2</accession>
<sequence length="58" mass="7227">MKKFYYRGRFFWHQLRLRELSTVVSDCLDERFKHELEKKINYHEEAAMNYIVKDKKSA</sequence>
<evidence type="ECO:0000313" key="1">
    <source>
        <dbReference type="EMBL" id="MBP1948301.1"/>
    </source>
</evidence>
<protein>
    <submittedName>
        <fullName evidence="1">Uncharacterized protein</fullName>
    </submittedName>
</protein>
<keyword evidence="2" id="KW-1185">Reference proteome</keyword>
<name>A0ABS4HBN2_9BACI</name>
<gene>
    <name evidence="1" type="ORF">J2Z82_001237</name>
</gene>
<comment type="caution">
    <text evidence="1">The sequence shown here is derived from an EMBL/GenBank/DDBJ whole genome shotgun (WGS) entry which is preliminary data.</text>
</comment>
<organism evidence="1 2">
    <name type="scientific">Virgibacillus litoralis</name>
    <dbReference type="NCBI Taxonomy" id="578221"/>
    <lineage>
        <taxon>Bacteria</taxon>
        <taxon>Bacillati</taxon>
        <taxon>Bacillota</taxon>
        <taxon>Bacilli</taxon>
        <taxon>Bacillales</taxon>
        <taxon>Bacillaceae</taxon>
        <taxon>Virgibacillus</taxon>
    </lineage>
</organism>
<reference evidence="1 2" key="1">
    <citation type="submission" date="2021-03" db="EMBL/GenBank/DDBJ databases">
        <title>Genomic Encyclopedia of Type Strains, Phase IV (KMG-IV): sequencing the most valuable type-strain genomes for metagenomic binning, comparative biology and taxonomic classification.</title>
        <authorList>
            <person name="Goeker M."/>
        </authorList>
    </citation>
    <scope>NUCLEOTIDE SEQUENCE [LARGE SCALE GENOMIC DNA]</scope>
    <source>
        <strain evidence="1 2">DSM 21085</strain>
    </source>
</reference>
<proteinExistence type="predicted"/>
<dbReference type="RefSeq" id="WP_209479883.1">
    <property type="nucleotide sequence ID" value="NZ_JAGGKK010000005.1"/>
</dbReference>
<evidence type="ECO:0000313" key="2">
    <source>
        <dbReference type="Proteomes" id="UP001519328"/>
    </source>
</evidence>
<dbReference type="Proteomes" id="UP001519328">
    <property type="component" value="Unassembled WGS sequence"/>
</dbReference>